<dbReference type="Proteomes" id="UP001432322">
    <property type="component" value="Unassembled WGS sequence"/>
</dbReference>
<evidence type="ECO:0000259" key="1">
    <source>
        <dbReference type="PROSITE" id="PS51029"/>
    </source>
</evidence>
<comment type="caution">
    <text evidence="2">The sequence shown here is derived from an EMBL/GenBank/DDBJ whole genome shotgun (WGS) entry which is preliminary data.</text>
</comment>
<dbReference type="InterPro" id="IPR006578">
    <property type="entry name" value="MADF-dom"/>
</dbReference>
<feature type="domain" description="MADF" evidence="1">
    <location>
        <begin position="12"/>
        <end position="99"/>
    </location>
</feature>
<dbReference type="EMBL" id="BTSY01000005">
    <property type="protein sequence ID" value="GMT28553.1"/>
    <property type="molecule type" value="Genomic_DNA"/>
</dbReference>
<organism evidence="2 3">
    <name type="scientific">Pristionchus fissidentatus</name>
    <dbReference type="NCBI Taxonomy" id="1538716"/>
    <lineage>
        <taxon>Eukaryota</taxon>
        <taxon>Metazoa</taxon>
        <taxon>Ecdysozoa</taxon>
        <taxon>Nematoda</taxon>
        <taxon>Chromadorea</taxon>
        <taxon>Rhabditida</taxon>
        <taxon>Rhabditina</taxon>
        <taxon>Diplogasteromorpha</taxon>
        <taxon>Diplogasteroidea</taxon>
        <taxon>Neodiplogasteridae</taxon>
        <taxon>Pristionchus</taxon>
    </lineage>
</organism>
<name>A0AAV5WCX7_9BILA</name>
<reference evidence="2" key="1">
    <citation type="submission" date="2023-10" db="EMBL/GenBank/DDBJ databases">
        <title>Genome assembly of Pristionchus species.</title>
        <authorList>
            <person name="Yoshida K."/>
            <person name="Sommer R.J."/>
        </authorList>
    </citation>
    <scope>NUCLEOTIDE SEQUENCE</scope>
    <source>
        <strain evidence="2">RS5133</strain>
    </source>
</reference>
<accession>A0AAV5WCX7</accession>
<evidence type="ECO:0000313" key="3">
    <source>
        <dbReference type="Proteomes" id="UP001432322"/>
    </source>
</evidence>
<evidence type="ECO:0000313" key="2">
    <source>
        <dbReference type="EMBL" id="GMT28553.1"/>
    </source>
</evidence>
<sequence length="243" mass="27272">IEEIGEGCSNAKLIEVVQSLPEIWDKDHEKYRSSIKASYWKIMSGTPTGGPLLKRRWETLIRGYQRERRKYVASASAGPGVTPLFPEYSMLGFLDKITDDSGKRADSSTICSAASSKSEDVISLDDIDDEFDSNVTKAAASKPAAKPVTDRNLLKRKKKDGEDDELGNLIDKIGTLVDKEYAKNESSRKPRERLGRAWYRSRLPHWHESHQVGYVEIGSLQVYGRTDTQTQGYSTRSASGFYL</sequence>
<gene>
    <name evidence="2" type="ORF">PFISCL1PPCAC_19850</name>
</gene>
<dbReference type="AlphaFoldDB" id="A0AAV5WCX7"/>
<protein>
    <recommendedName>
        <fullName evidence="1">MADF domain-containing protein</fullName>
    </recommendedName>
</protein>
<feature type="non-terminal residue" evidence="2">
    <location>
        <position position="1"/>
    </location>
</feature>
<feature type="non-terminal residue" evidence="2">
    <location>
        <position position="243"/>
    </location>
</feature>
<keyword evidence="3" id="KW-1185">Reference proteome</keyword>
<dbReference type="PROSITE" id="PS51029">
    <property type="entry name" value="MADF"/>
    <property type="match status" value="1"/>
</dbReference>
<proteinExistence type="predicted"/>
<dbReference type="Pfam" id="PF10545">
    <property type="entry name" value="MADF_DNA_bdg"/>
    <property type="match status" value="1"/>
</dbReference>